<dbReference type="GO" id="GO:0000126">
    <property type="term" value="C:transcription factor TFIIIB complex"/>
    <property type="evidence" value="ECO:0007669"/>
    <property type="project" value="TreeGrafter"/>
</dbReference>
<evidence type="ECO:0000259" key="3">
    <source>
        <dbReference type="Pfam" id="PF15963"/>
    </source>
</evidence>
<dbReference type="SUPFAM" id="SSF46689">
    <property type="entry name" value="Homeodomain-like"/>
    <property type="match status" value="1"/>
</dbReference>
<feature type="compositionally biased region" description="Polar residues" evidence="2">
    <location>
        <begin position="26"/>
        <end position="49"/>
    </location>
</feature>
<dbReference type="Pfam" id="PF15963">
    <property type="entry name" value="Myb_DNA-bind_7"/>
    <property type="match status" value="1"/>
</dbReference>
<dbReference type="InterPro" id="IPR009057">
    <property type="entry name" value="Homeodomain-like_sf"/>
</dbReference>
<dbReference type="InterPro" id="IPR039467">
    <property type="entry name" value="TFIIIB_B''_Myb"/>
</dbReference>
<protein>
    <submittedName>
        <fullName evidence="6">Transcription factor TFIIIB component B'' homolog (inferred by orthology to a human protein)</fullName>
    </submittedName>
</protein>
<dbReference type="GO" id="GO:0001156">
    <property type="term" value="F:TFIIIC-class transcription factor complex binding"/>
    <property type="evidence" value="ECO:0007669"/>
    <property type="project" value="TreeGrafter"/>
</dbReference>
<accession>A0A0M3JUY2</accession>
<evidence type="ECO:0000256" key="2">
    <source>
        <dbReference type="SAM" id="MobiDB-lite"/>
    </source>
</evidence>
<dbReference type="WBParaSite" id="ASIM_0001201201-mRNA-1">
    <property type="protein sequence ID" value="ASIM_0001201201-mRNA-1"/>
    <property type="gene ID" value="ASIM_0001201201"/>
</dbReference>
<feature type="region of interest" description="Disordered" evidence="2">
    <location>
        <begin position="1"/>
        <end position="132"/>
    </location>
</feature>
<dbReference type="GO" id="GO:0070898">
    <property type="term" value="P:RNA polymerase III preinitiation complex assembly"/>
    <property type="evidence" value="ECO:0007669"/>
    <property type="project" value="TreeGrafter"/>
</dbReference>
<sequence length="485" mass="54544">MSGPAASRRCRIQVRPNVSGMVRTAAKQQNATQRKQQTATVSGSKTNTDSNEKIKLNSSSRPNSPLKSPPSGSGTVSSDESTSNCGGSPRRHRSTSTSTTTTLSRQQTPLESSEVVPKTRKRFTGDEPLDPKTMTMFDMIWWNPKNDTALKSRENNKKENKDMELSDWQKQQEEEKRQAEAEQSSSKKVKIADDGSLIVDESSLTVVNEQSTSAWETVNEDRSGRKVTSTSFRKRAWRKGTTWSDLETDLFYDILRATGPDFGLMHEFFPSRARAELKSKFNREERTNWARLKKVLSSPTVLNDSLFSHANNLLQKIGEETIRKKEQRMTKKEKKAALQAAEEADTESENVEEDSPNNASVHIKIFDPNNRDTSQSDRADGATEKQTNVTAILAELGVDFPRFSITEEPDTDTVSLERKDSELPLVRMPLNTVLTALQQDDTFPERILFDCPATDRRPAIQFLLQQRMKPSDPPSGFLHLFGPPK</sequence>
<evidence type="ECO:0000313" key="5">
    <source>
        <dbReference type="Proteomes" id="UP000267096"/>
    </source>
</evidence>
<dbReference type="PANTHER" id="PTHR22929">
    <property type="entry name" value="RNA POLYMERASE III TRANSCRIPTION INITIATION FACTOR B"/>
    <property type="match status" value="1"/>
</dbReference>
<dbReference type="PANTHER" id="PTHR22929:SF0">
    <property type="entry name" value="TRANSCRIPTION FACTOR TFIIIB COMPONENT B'' HOMOLOG"/>
    <property type="match status" value="1"/>
</dbReference>
<dbReference type="EMBL" id="UYRR01031073">
    <property type="protein sequence ID" value="VDK45149.1"/>
    <property type="molecule type" value="Genomic_DNA"/>
</dbReference>
<comment type="subcellular location">
    <subcellularLocation>
        <location evidence="1">Nucleus</location>
    </subcellularLocation>
</comment>
<feature type="compositionally biased region" description="Polar residues" evidence="2">
    <location>
        <begin position="56"/>
        <end position="86"/>
    </location>
</feature>
<feature type="domain" description="Transcription factor TFIIIB component B'' Myb" evidence="3">
    <location>
        <begin position="231"/>
        <end position="312"/>
    </location>
</feature>
<feature type="region of interest" description="Disordered" evidence="2">
    <location>
        <begin position="325"/>
        <end position="386"/>
    </location>
</feature>
<evidence type="ECO:0000313" key="4">
    <source>
        <dbReference type="EMBL" id="VDK45149.1"/>
    </source>
</evidence>
<gene>
    <name evidence="4" type="ORF">ASIM_LOCUS11478</name>
</gene>
<feature type="compositionally biased region" description="Basic and acidic residues" evidence="2">
    <location>
        <begin position="374"/>
        <end position="383"/>
    </location>
</feature>
<name>A0A0M3JUY2_ANISI</name>
<feature type="compositionally biased region" description="Basic and acidic residues" evidence="2">
    <location>
        <begin position="154"/>
        <end position="164"/>
    </location>
</feature>
<proteinExistence type="predicted"/>
<dbReference type="OrthoDB" id="272624at2759"/>
<feature type="compositionally biased region" description="Low complexity" evidence="2">
    <location>
        <begin position="95"/>
        <end position="110"/>
    </location>
</feature>
<organism evidence="6">
    <name type="scientific">Anisakis simplex</name>
    <name type="common">Herring worm</name>
    <dbReference type="NCBI Taxonomy" id="6269"/>
    <lineage>
        <taxon>Eukaryota</taxon>
        <taxon>Metazoa</taxon>
        <taxon>Ecdysozoa</taxon>
        <taxon>Nematoda</taxon>
        <taxon>Chromadorea</taxon>
        <taxon>Rhabditida</taxon>
        <taxon>Spirurina</taxon>
        <taxon>Ascaridomorpha</taxon>
        <taxon>Ascaridoidea</taxon>
        <taxon>Anisakidae</taxon>
        <taxon>Anisakis</taxon>
        <taxon>Anisakis simplex complex</taxon>
    </lineage>
</organism>
<reference evidence="4 5" key="2">
    <citation type="submission" date="2018-11" db="EMBL/GenBank/DDBJ databases">
        <authorList>
            <consortium name="Pathogen Informatics"/>
        </authorList>
    </citation>
    <scope>NUCLEOTIDE SEQUENCE [LARGE SCALE GENOMIC DNA]</scope>
</reference>
<dbReference type="AlphaFoldDB" id="A0A0M3JUY2"/>
<evidence type="ECO:0000256" key="1">
    <source>
        <dbReference type="ARBA" id="ARBA00004123"/>
    </source>
</evidence>
<feature type="compositionally biased region" description="Basic and acidic residues" evidence="2">
    <location>
        <begin position="170"/>
        <end position="180"/>
    </location>
</feature>
<dbReference type="Proteomes" id="UP000267096">
    <property type="component" value="Unassembled WGS sequence"/>
</dbReference>
<feature type="compositionally biased region" description="Acidic residues" evidence="2">
    <location>
        <begin position="342"/>
        <end position="355"/>
    </location>
</feature>
<keyword evidence="5" id="KW-1185">Reference proteome</keyword>
<evidence type="ECO:0000313" key="6">
    <source>
        <dbReference type="WBParaSite" id="ASIM_0001201201-mRNA-1"/>
    </source>
</evidence>
<feature type="region of interest" description="Disordered" evidence="2">
    <location>
        <begin position="154"/>
        <end position="188"/>
    </location>
</feature>
<dbReference type="GO" id="GO:0005634">
    <property type="term" value="C:nucleus"/>
    <property type="evidence" value="ECO:0007669"/>
    <property type="project" value="UniProtKB-SubCell"/>
</dbReference>
<reference evidence="6" key="1">
    <citation type="submission" date="2017-02" db="UniProtKB">
        <authorList>
            <consortium name="WormBaseParasite"/>
        </authorList>
    </citation>
    <scope>IDENTIFICATION</scope>
</reference>